<dbReference type="InterPro" id="IPR004143">
    <property type="entry name" value="BPL_LPL_catalytic"/>
</dbReference>
<protein>
    <recommendedName>
        <fullName evidence="3">biotin--[biotin carboxyl-carrier protein] ligase</fullName>
        <ecNumber evidence="3">6.3.4.15</ecNumber>
    </recommendedName>
</protein>
<dbReference type="CDD" id="cd16442">
    <property type="entry name" value="BPL"/>
    <property type="match status" value="1"/>
</dbReference>
<dbReference type="PROSITE" id="PS51733">
    <property type="entry name" value="BPL_LPL_CATALYTIC"/>
    <property type="match status" value="1"/>
</dbReference>
<dbReference type="NCBIfam" id="TIGR00121">
    <property type="entry name" value="birA_ligase"/>
    <property type="match status" value="1"/>
</dbReference>
<dbReference type="SUPFAM" id="SSF55681">
    <property type="entry name" value="Class II aaRS and biotin synthetases"/>
    <property type="match status" value="1"/>
</dbReference>
<dbReference type="InterPro" id="IPR003142">
    <property type="entry name" value="BPL_C"/>
</dbReference>
<gene>
    <name evidence="5" type="ORF">N869_08035</name>
</gene>
<keyword evidence="1 5" id="KW-0436">Ligase</keyword>
<dbReference type="RefSeq" id="WP_035062552.1">
    <property type="nucleotide sequence ID" value="NZ_AXCZ01000233.1"/>
</dbReference>
<dbReference type="Pfam" id="PF02237">
    <property type="entry name" value="BPL_C"/>
    <property type="match status" value="1"/>
</dbReference>
<proteinExistence type="predicted"/>
<dbReference type="Gene3D" id="3.30.930.10">
    <property type="entry name" value="Bira Bifunctional Protein, Domain 2"/>
    <property type="match status" value="1"/>
</dbReference>
<dbReference type="Gene3D" id="2.30.30.100">
    <property type="match status" value="1"/>
</dbReference>
<evidence type="ECO:0000256" key="3">
    <source>
        <dbReference type="ARBA" id="ARBA00024227"/>
    </source>
</evidence>
<dbReference type="PANTHER" id="PTHR12835">
    <property type="entry name" value="BIOTIN PROTEIN LIGASE"/>
    <property type="match status" value="1"/>
</dbReference>
<dbReference type="Pfam" id="PF03099">
    <property type="entry name" value="BPL_LplA_LipB"/>
    <property type="match status" value="1"/>
</dbReference>
<organism evidence="5 6">
    <name type="scientific">Cellulomonas bogoriensis 69B4 = DSM 16987</name>
    <dbReference type="NCBI Taxonomy" id="1386082"/>
    <lineage>
        <taxon>Bacteria</taxon>
        <taxon>Bacillati</taxon>
        <taxon>Actinomycetota</taxon>
        <taxon>Actinomycetes</taxon>
        <taxon>Micrococcales</taxon>
        <taxon>Cellulomonadaceae</taxon>
        <taxon>Cellulomonas</taxon>
    </lineage>
</organism>
<dbReference type="PANTHER" id="PTHR12835:SF5">
    <property type="entry name" value="BIOTIN--PROTEIN LIGASE"/>
    <property type="match status" value="1"/>
</dbReference>
<dbReference type="Proteomes" id="UP000054314">
    <property type="component" value="Unassembled WGS sequence"/>
</dbReference>
<evidence type="ECO:0000256" key="1">
    <source>
        <dbReference type="ARBA" id="ARBA00022598"/>
    </source>
</evidence>
<dbReference type="EMBL" id="AXCZ01000233">
    <property type="protein sequence ID" value="KGM08932.1"/>
    <property type="molecule type" value="Genomic_DNA"/>
</dbReference>
<sequence>MTSSRAPYEPEGARAALTRAGAGRVEVLDEVPSTSTALVRAATADPGAWPDLSVVLAHHQSSGRGRAGRSWQTPAGAALTISVLLRPDVPADRLGWVPLLTGLAVTRAVRDVAGVPATLKWPNDVLVTDPGSRDALPGWGDRRKVAGVLAEVVPGPGTGGGPHAVVVGVGVNLTQTRQELPVPGATSLHLVAGAAGAVGPDLDRTAVAAALVSRLVELDRRWRGASGADDALHEECTAACSTLGGRVRVERPGGGGLVGTATALGPDGQLVVVDDDGREHHVLAGDVHHVRPDQVN</sequence>
<evidence type="ECO:0000313" key="6">
    <source>
        <dbReference type="Proteomes" id="UP000054314"/>
    </source>
</evidence>
<dbReference type="GO" id="GO:0004077">
    <property type="term" value="F:biotin--[biotin carboxyl-carrier protein] ligase activity"/>
    <property type="evidence" value="ECO:0007669"/>
    <property type="project" value="UniProtKB-EC"/>
</dbReference>
<accession>A0A0A0BMJ1</accession>
<dbReference type="InterPro" id="IPR004408">
    <property type="entry name" value="Biotin_CoA_COase_ligase"/>
</dbReference>
<dbReference type="InterPro" id="IPR045864">
    <property type="entry name" value="aa-tRNA-synth_II/BPL/LPL"/>
</dbReference>
<keyword evidence="6" id="KW-1185">Reference proteome</keyword>
<dbReference type="EC" id="6.3.4.15" evidence="3"/>
<keyword evidence="2" id="KW-0092">Biotin</keyword>
<comment type="caution">
    <text evidence="5">The sequence shown here is derived from an EMBL/GenBank/DDBJ whole genome shotgun (WGS) entry which is preliminary data.</text>
</comment>
<evidence type="ECO:0000259" key="4">
    <source>
        <dbReference type="PROSITE" id="PS51733"/>
    </source>
</evidence>
<dbReference type="OrthoDB" id="9807064at2"/>
<evidence type="ECO:0000256" key="2">
    <source>
        <dbReference type="ARBA" id="ARBA00023267"/>
    </source>
</evidence>
<reference evidence="5 6" key="1">
    <citation type="submission" date="2013-08" db="EMBL/GenBank/DDBJ databases">
        <title>Genome sequencing of Cellulomonas bogoriensis 69B4.</title>
        <authorList>
            <person name="Chen F."/>
            <person name="Li Y."/>
            <person name="Wang G."/>
        </authorList>
    </citation>
    <scope>NUCLEOTIDE SEQUENCE [LARGE SCALE GENOMIC DNA]</scope>
    <source>
        <strain evidence="5 6">69B4</strain>
    </source>
</reference>
<name>A0A0A0BMJ1_9CELL</name>
<feature type="domain" description="BPL/LPL catalytic" evidence="4">
    <location>
        <begin position="20"/>
        <end position="223"/>
    </location>
</feature>
<dbReference type="AlphaFoldDB" id="A0A0A0BMJ1"/>
<evidence type="ECO:0000313" key="5">
    <source>
        <dbReference type="EMBL" id="KGM08932.1"/>
    </source>
</evidence>
<dbReference type="GO" id="GO:0005737">
    <property type="term" value="C:cytoplasm"/>
    <property type="evidence" value="ECO:0007669"/>
    <property type="project" value="TreeGrafter"/>
</dbReference>